<gene>
    <name evidence="3" type="ORF">GCM10012275_39460</name>
</gene>
<organism evidence="3 4">
    <name type="scientific">Longimycelium tulufanense</name>
    <dbReference type="NCBI Taxonomy" id="907463"/>
    <lineage>
        <taxon>Bacteria</taxon>
        <taxon>Bacillati</taxon>
        <taxon>Actinomycetota</taxon>
        <taxon>Actinomycetes</taxon>
        <taxon>Pseudonocardiales</taxon>
        <taxon>Pseudonocardiaceae</taxon>
        <taxon>Longimycelium</taxon>
    </lineage>
</organism>
<evidence type="ECO:0000313" key="3">
    <source>
        <dbReference type="EMBL" id="GGM65025.1"/>
    </source>
</evidence>
<evidence type="ECO:0000256" key="1">
    <source>
        <dbReference type="SAM" id="MobiDB-lite"/>
    </source>
</evidence>
<sequence length="299" mass="33208">MSAAVRLGTFEPGSPEWHRVRSSALGGSEIAAVVGLSPWESRFSLWCRKKGLVPPVVDTAPLRWGRLLETPIAAHFAERHPEYRVRRTGTWANRRRRWQIASPDRWLTAVVESELLEIKTARDSAEWGEPGTDEIPVYYRAQVLWQLDTLGMRRGHVAVLVGGSDYREYVVDYDAAEVEVLRQAGRDFLDSVARDERPDLDEHGATYRAVRELHPEIDDISVEIDPELAERYRAALAAHKAAETAKQQATAEVLDALGSGRRAVVGGEPIAVRVPGRGNNPPSLRPSPVRSTQKVSTAA</sequence>
<dbReference type="NCBIfam" id="TIGR03033">
    <property type="entry name" value="phage_rel_nuc"/>
    <property type="match status" value="1"/>
</dbReference>
<dbReference type="Gene3D" id="3.90.320.10">
    <property type="match status" value="1"/>
</dbReference>
<accession>A0A8J3CEY3</accession>
<reference evidence="3" key="2">
    <citation type="submission" date="2020-09" db="EMBL/GenBank/DDBJ databases">
        <authorList>
            <person name="Sun Q."/>
            <person name="Zhou Y."/>
        </authorList>
    </citation>
    <scope>NUCLEOTIDE SEQUENCE</scope>
    <source>
        <strain evidence="3">CGMCC 4.5737</strain>
    </source>
</reference>
<dbReference type="InterPro" id="IPR019080">
    <property type="entry name" value="YqaJ_viral_recombinase"/>
</dbReference>
<proteinExistence type="predicted"/>
<dbReference type="PANTHER" id="PTHR46609">
    <property type="entry name" value="EXONUCLEASE, PHAGE-TYPE/RECB, C-TERMINAL DOMAIN-CONTAINING PROTEIN"/>
    <property type="match status" value="1"/>
</dbReference>
<keyword evidence="4" id="KW-1185">Reference proteome</keyword>
<dbReference type="Pfam" id="PF09588">
    <property type="entry name" value="YqaJ"/>
    <property type="match status" value="1"/>
</dbReference>
<feature type="region of interest" description="Disordered" evidence="1">
    <location>
        <begin position="268"/>
        <end position="299"/>
    </location>
</feature>
<name>A0A8J3CEY3_9PSEU</name>
<dbReference type="InterPro" id="IPR017482">
    <property type="entry name" value="Lambda-type_endonuclease"/>
</dbReference>
<dbReference type="RefSeq" id="WP_189059794.1">
    <property type="nucleotide sequence ID" value="NZ_BMMK01000019.1"/>
</dbReference>
<reference evidence="3" key="1">
    <citation type="journal article" date="2014" name="Int. J. Syst. Evol. Microbiol.">
        <title>Complete genome sequence of Corynebacterium casei LMG S-19264T (=DSM 44701T), isolated from a smear-ripened cheese.</title>
        <authorList>
            <consortium name="US DOE Joint Genome Institute (JGI-PGF)"/>
            <person name="Walter F."/>
            <person name="Albersmeier A."/>
            <person name="Kalinowski J."/>
            <person name="Ruckert C."/>
        </authorList>
    </citation>
    <scope>NUCLEOTIDE SEQUENCE</scope>
    <source>
        <strain evidence="3">CGMCC 4.5737</strain>
    </source>
</reference>
<dbReference type="EMBL" id="BMMK01000019">
    <property type="protein sequence ID" value="GGM65025.1"/>
    <property type="molecule type" value="Genomic_DNA"/>
</dbReference>
<protein>
    <recommendedName>
        <fullName evidence="2">YqaJ viral recombinase domain-containing protein</fullName>
    </recommendedName>
</protein>
<dbReference type="Proteomes" id="UP000637578">
    <property type="component" value="Unassembled WGS sequence"/>
</dbReference>
<dbReference type="InterPro" id="IPR011604">
    <property type="entry name" value="PDDEXK-like_dom_sf"/>
</dbReference>
<dbReference type="InterPro" id="IPR011335">
    <property type="entry name" value="Restrct_endonuc-II-like"/>
</dbReference>
<comment type="caution">
    <text evidence="3">The sequence shown here is derived from an EMBL/GenBank/DDBJ whole genome shotgun (WGS) entry which is preliminary data.</text>
</comment>
<evidence type="ECO:0000259" key="2">
    <source>
        <dbReference type="Pfam" id="PF09588"/>
    </source>
</evidence>
<evidence type="ECO:0000313" key="4">
    <source>
        <dbReference type="Proteomes" id="UP000637578"/>
    </source>
</evidence>
<dbReference type="PANTHER" id="PTHR46609:SF6">
    <property type="entry name" value="EXONUCLEASE, PHAGE-TYPE_RECB, C-TERMINAL DOMAIN-CONTAINING PROTEIN-RELATED"/>
    <property type="match status" value="1"/>
</dbReference>
<dbReference type="InterPro" id="IPR051703">
    <property type="entry name" value="NF-kappa-B_Signaling_Reg"/>
</dbReference>
<feature type="compositionally biased region" description="Polar residues" evidence="1">
    <location>
        <begin position="289"/>
        <end position="299"/>
    </location>
</feature>
<feature type="domain" description="YqaJ viral recombinase" evidence="2">
    <location>
        <begin position="16"/>
        <end position="149"/>
    </location>
</feature>
<dbReference type="AlphaFoldDB" id="A0A8J3CEY3"/>
<dbReference type="SUPFAM" id="SSF52980">
    <property type="entry name" value="Restriction endonuclease-like"/>
    <property type="match status" value="1"/>
</dbReference>